<dbReference type="EMBL" id="BMMK01000023">
    <property type="protein sequence ID" value="GGM69163.1"/>
    <property type="molecule type" value="Genomic_DNA"/>
</dbReference>
<dbReference type="RefSeq" id="WP_189060340.1">
    <property type="nucleotide sequence ID" value="NZ_BMMK01000023.1"/>
</dbReference>
<organism evidence="2 3">
    <name type="scientific">Longimycelium tulufanense</name>
    <dbReference type="NCBI Taxonomy" id="907463"/>
    <lineage>
        <taxon>Bacteria</taxon>
        <taxon>Bacillati</taxon>
        <taxon>Actinomycetota</taxon>
        <taxon>Actinomycetes</taxon>
        <taxon>Pseudonocardiales</taxon>
        <taxon>Pseudonocardiaceae</taxon>
        <taxon>Longimycelium</taxon>
    </lineage>
</organism>
<proteinExistence type="predicted"/>
<reference evidence="2" key="2">
    <citation type="submission" date="2020-09" db="EMBL/GenBank/DDBJ databases">
        <authorList>
            <person name="Sun Q."/>
            <person name="Zhou Y."/>
        </authorList>
    </citation>
    <scope>NUCLEOTIDE SEQUENCE</scope>
    <source>
        <strain evidence="2">CGMCC 4.5737</strain>
    </source>
</reference>
<dbReference type="Pfam" id="PF03551">
    <property type="entry name" value="PadR"/>
    <property type="match status" value="1"/>
</dbReference>
<gene>
    <name evidence="2" type="ORF">GCM10012275_44470</name>
</gene>
<comment type="caution">
    <text evidence="2">The sequence shown here is derived from an EMBL/GenBank/DDBJ whole genome shotgun (WGS) entry which is preliminary data.</text>
</comment>
<sequence length="173" mass="19052">MSIAHTLLGLLRAGPKHGHDLKREYDARFGHDRPLPHAEIHAALARLLRDGLIDVETGGQGGAAGKQYTINDIGAQDLERWLDTPEKPEIPLRSTVYAKVVVALLNGRSAADVLEAQRVEHARVMRRLVRRKAGGDPLDQLICDHALSHMEADLRWLEATSSRLDRLVAEVGG</sequence>
<reference evidence="2" key="1">
    <citation type="journal article" date="2014" name="Int. J. Syst. Evol. Microbiol.">
        <title>Complete genome sequence of Corynebacterium casei LMG S-19264T (=DSM 44701T), isolated from a smear-ripened cheese.</title>
        <authorList>
            <consortium name="US DOE Joint Genome Institute (JGI-PGF)"/>
            <person name="Walter F."/>
            <person name="Albersmeier A."/>
            <person name="Kalinowski J."/>
            <person name="Ruckert C."/>
        </authorList>
    </citation>
    <scope>NUCLEOTIDE SEQUENCE</scope>
    <source>
        <strain evidence="2">CGMCC 4.5737</strain>
    </source>
</reference>
<dbReference type="AlphaFoldDB" id="A0A8J3CH82"/>
<name>A0A8J3CH82_9PSEU</name>
<dbReference type="Proteomes" id="UP000637578">
    <property type="component" value="Unassembled WGS sequence"/>
</dbReference>
<dbReference type="PANTHER" id="PTHR43252">
    <property type="entry name" value="TRANSCRIPTIONAL REGULATOR YQJI"/>
    <property type="match status" value="1"/>
</dbReference>
<dbReference type="InterPro" id="IPR005149">
    <property type="entry name" value="Tscrpt_reg_PadR_N"/>
</dbReference>
<dbReference type="InterPro" id="IPR036390">
    <property type="entry name" value="WH_DNA-bd_sf"/>
</dbReference>
<dbReference type="InterPro" id="IPR036388">
    <property type="entry name" value="WH-like_DNA-bd_sf"/>
</dbReference>
<feature type="domain" description="Transcription regulator PadR N-terminal" evidence="1">
    <location>
        <begin position="7"/>
        <end position="79"/>
    </location>
</feature>
<evidence type="ECO:0000313" key="2">
    <source>
        <dbReference type="EMBL" id="GGM69163.1"/>
    </source>
</evidence>
<keyword evidence="3" id="KW-1185">Reference proteome</keyword>
<evidence type="ECO:0000313" key="3">
    <source>
        <dbReference type="Proteomes" id="UP000637578"/>
    </source>
</evidence>
<dbReference type="PANTHER" id="PTHR43252:SF6">
    <property type="entry name" value="NEGATIVE TRANSCRIPTION REGULATOR PADR"/>
    <property type="match status" value="1"/>
</dbReference>
<dbReference type="Gene3D" id="1.10.10.10">
    <property type="entry name" value="Winged helix-like DNA-binding domain superfamily/Winged helix DNA-binding domain"/>
    <property type="match status" value="1"/>
</dbReference>
<dbReference type="SUPFAM" id="SSF46785">
    <property type="entry name" value="Winged helix' DNA-binding domain"/>
    <property type="match status" value="1"/>
</dbReference>
<accession>A0A8J3CH82</accession>
<protein>
    <submittedName>
        <fullName evidence="2">PadR family transcriptional regulator</fullName>
    </submittedName>
</protein>
<evidence type="ECO:0000259" key="1">
    <source>
        <dbReference type="Pfam" id="PF03551"/>
    </source>
</evidence>